<sequence>MSGTNGVVPQTDPAFVTDAVLDELEVVAVAVAVRRYAERSTAPTARRRRLLDEFAGSRGGRRTWSVRPRERSDP</sequence>
<dbReference type="KEGG" id="lmoi:VV02_05850"/>
<dbReference type="RefSeq" id="WP_052590406.1">
    <property type="nucleotide sequence ID" value="NZ_CP011112.1"/>
</dbReference>
<dbReference type="EMBL" id="CP011112">
    <property type="protein sequence ID" value="AKU15500.1"/>
    <property type="molecule type" value="Genomic_DNA"/>
</dbReference>
<evidence type="ECO:0000313" key="1">
    <source>
        <dbReference type="EMBL" id="AKU15500.1"/>
    </source>
</evidence>
<evidence type="ECO:0000313" key="2">
    <source>
        <dbReference type="Proteomes" id="UP000066480"/>
    </source>
</evidence>
<keyword evidence="2" id="KW-1185">Reference proteome</keyword>
<accession>A0A0K1JFX8</accession>
<dbReference type="AlphaFoldDB" id="A0A0K1JFX8"/>
<dbReference type="Proteomes" id="UP000066480">
    <property type="component" value="Chromosome"/>
</dbReference>
<gene>
    <name evidence="1" type="ORF">VV02_05850</name>
</gene>
<organism evidence="1 2">
    <name type="scientific">Luteipulveratus mongoliensis</name>
    <dbReference type="NCBI Taxonomy" id="571913"/>
    <lineage>
        <taxon>Bacteria</taxon>
        <taxon>Bacillati</taxon>
        <taxon>Actinomycetota</taxon>
        <taxon>Actinomycetes</taxon>
        <taxon>Micrococcales</taxon>
        <taxon>Dermacoccaceae</taxon>
        <taxon>Luteipulveratus</taxon>
    </lineage>
</organism>
<dbReference type="STRING" id="571913.VV02_05850"/>
<reference evidence="1 2" key="1">
    <citation type="submission" date="2015-03" db="EMBL/GenBank/DDBJ databases">
        <title>Luteipulveratus halotolerans sp. nov., a novel actinobacterium (Dermacoccaceae) from Sarawak, Malaysia.</title>
        <authorList>
            <person name="Juboi H."/>
            <person name="Basik A."/>
            <person name="Shamsul S.S."/>
            <person name="Arnold P."/>
            <person name="Schmitt E.K."/>
            <person name="Sanglier J.-J."/>
            <person name="Yeo T."/>
        </authorList>
    </citation>
    <scope>NUCLEOTIDE SEQUENCE [LARGE SCALE GENOMIC DNA]</scope>
    <source>
        <strain evidence="1 2">MN07-A0370</strain>
    </source>
</reference>
<name>A0A0K1JFX8_9MICO</name>
<proteinExistence type="predicted"/>
<protein>
    <submittedName>
        <fullName evidence="1">Uncharacterized protein</fullName>
    </submittedName>
</protein>